<dbReference type="GO" id="GO:0004413">
    <property type="term" value="F:homoserine kinase activity"/>
    <property type="evidence" value="ECO:0007669"/>
    <property type="project" value="UniProtKB-EC"/>
</dbReference>
<keyword evidence="10" id="KW-0067">ATP-binding</keyword>
<keyword evidence="8" id="KW-0547">Nucleotide-binding</keyword>
<dbReference type="PROSITE" id="PS00627">
    <property type="entry name" value="GHMP_KINASES_ATP"/>
    <property type="match status" value="1"/>
</dbReference>
<dbReference type="Gene3D" id="3.30.230.10">
    <property type="match status" value="1"/>
</dbReference>
<dbReference type="Pfam" id="PF00288">
    <property type="entry name" value="GHMP_kinases_N"/>
    <property type="match status" value="1"/>
</dbReference>
<evidence type="ECO:0000256" key="4">
    <source>
        <dbReference type="ARBA" id="ARBA00017858"/>
    </source>
</evidence>
<keyword evidence="7" id="KW-0791">Threonine biosynthesis</keyword>
<protein>
    <recommendedName>
        <fullName evidence="4">Homoserine kinase</fullName>
        <ecNumber evidence="3">2.7.1.39</ecNumber>
    </recommendedName>
</protein>
<evidence type="ECO:0000256" key="7">
    <source>
        <dbReference type="ARBA" id="ARBA00022697"/>
    </source>
</evidence>
<dbReference type="InterPro" id="IPR036554">
    <property type="entry name" value="GHMP_kinase_C_sf"/>
</dbReference>
<comment type="pathway">
    <text evidence="1">Amino-acid biosynthesis; L-threonine biosynthesis; L-threonine from L-aspartate: step 4/5.</text>
</comment>
<evidence type="ECO:0000256" key="5">
    <source>
        <dbReference type="ARBA" id="ARBA00022605"/>
    </source>
</evidence>
<keyword evidence="6" id="KW-0808">Transferase</keyword>
<evidence type="ECO:0000256" key="1">
    <source>
        <dbReference type="ARBA" id="ARBA00005015"/>
    </source>
</evidence>
<dbReference type="GO" id="GO:0009088">
    <property type="term" value="P:threonine biosynthetic process"/>
    <property type="evidence" value="ECO:0007669"/>
    <property type="project" value="UniProtKB-UniPathway"/>
</dbReference>
<dbReference type="AlphaFoldDB" id="A0A381WWI8"/>
<dbReference type="InterPro" id="IPR013750">
    <property type="entry name" value="GHMP_kinase_C_dom"/>
</dbReference>
<evidence type="ECO:0000256" key="9">
    <source>
        <dbReference type="ARBA" id="ARBA00022777"/>
    </source>
</evidence>
<keyword evidence="9" id="KW-0418">Kinase</keyword>
<dbReference type="PANTHER" id="PTHR20861">
    <property type="entry name" value="HOMOSERINE/4-DIPHOSPHOCYTIDYL-2-C-METHYL-D-ERYTHRITOL KINASE"/>
    <property type="match status" value="1"/>
</dbReference>
<dbReference type="NCBIfam" id="NF002288">
    <property type="entry name" value="PRK01212.1-4"/>
    <property type="match status" value="1"/>
</dbReference>
<dbReference type="HAMAP" id="MF_00384">
    <property type="entry name" value="Homoser_kinase"/>
    <property type="match status" value="1"/>
</dbReference>
<organism evidence="13">
    <name type="scientific">marine metagenome</name>
    <dbReference type="NCBI Taxonomy" id="408172"/>
    <lineage>
        <taxon>unclassified sequences</taxon>
        <taxon>metagenomes</taxon>
        <taxon>ecological metagenomes</taxon>
    </lineage>
</organism>
<dbReference type="PRINTS" id="PR00958">
    <property type="entry name" value="HOMSERKINASE"/>
</dbReference>
<comment type="similarity">
    <text evidence="2">Belongs to the GHMP kinase family. Homoserine kinase subfamily.</text>
</comment>
<proteinExistence type="inferred from homology"/>
<dbReference type="InterPro" id="IPR000870">
    <property type="entry name" value="Homoserine_kinase"/>
</dbReference>
<keyword evidence="5" id="KW-0028">Amino-acid biosynthesis</keyword>
<feature type="domain" description="GHMP kinase N-terminal" evidence="11">
    <location>
        <begin position="63"/>
        <end position="150"/>
    </location>
</feature>
<dbReference type="UniPathway" id="UPA00050">
    <property type="reaction ID" value="UER00064"/>
</dbReference>
<evidence type="ECO:0000256" key="6">
    <source>
        <dbReference type="ARBA" id="ARBA00022679"/>
    </source>
</evidence>
<dbReference type="SUPFAM" id="SSF55060">
    <property type="entry name" value="GHMP Kinase, C-terminal domain"/>
    <property type="match status" value="1"/>
</dbReference>
<name>A0A381WWI8_9ZZZZ</name>
<evidence type="ECO:0000259" key="12">
    <source>
        <dbReference type="Pfam" id="PF08544"/>
    </source>
</evidence>
<dbReference type="InterPro" id="IPR020568">
    <property type="entry name" value="Ribosomal_Su5_D2-typ_SF"/>
</dbReference>
<evidence type="ECO:0000259" key="11">
    <source>
        <dbReference type="Pfam" id="PF00288"/>
    </source>
</evidence>
<accession>A0A381WWI8</accession>
<evidence type="ECO:0000256" key="8">
    <source>
        <dbReference type="ARBA" id="ARBA00022741"/>
    </source>
</evidence>
<evidence type="ECO:0000313" key="13">
    <source>
        <dbReference type="EMBL" id="SVA56267.1"/>
    </source>
</evidence>
<dbReference type="PANTHER" id="PTHR20861:SF1">
    <property type="entry name" value="HOMOSERINE KINASE"/>
    <property type="match status" value="1"/>
</dbReference>
<evidence type="ECO:0000256" key="3">
    <source>
        <dbReference type="ARBA" id="ARBA00012078"/>
    </source>
</evidence>
<dbReference type="EMBL" id="UINC01012955">
    <property type="protein sequence ID" value="SVA56267.1"/>
    <property type="molecule type" value="Genomic_DNA"/>
</dbReference>
<dbReference type="Pfam" id="PF08544">
    <property type="entry name" value="GHMP_kinases_C"/>
    <property type="match status" value="1"/>
</dbReference>
<dbReference type="NCBIfam" id="TIGR00191">
    <property type="entry name" value="thrB"/>
    <property type="match status" value="1"/>
</dbReference>
<sequence>MTKIIKVRATSSVANVSCGFDCIGYSIGEPSDDLTIETQDKPGIKIVISGLKAGSIPTAAENNTAGKAILSLLDSLDINQGFNVHIEKGIPPGSGLGSSAASAAAAVFGVNELLGKPLKLKELLVHGMAGEAVASGGLHADNIAPALFGGIILIRSLDPLDILHLPVPENLFSTAVLPDFVINTQDARNMLPNRIPLKTAVKQMGNLAGFTLGLHEDDFDLLGRSMVDLFAEPIRAELIPGYHIVKKVAMDTGAIGCGISGSGPALFALCDSEETSKKVGNSMVNAFKKYGLNSIAYSSPIHRDPPEILD</sequence>
<dbReference type="GO" id="GO:0005524">
    <property type="term" value="F:ATP binding"/>
    <property type="evidence" value="ECO:0007669"/>
    <property type="project" value="UniProtKB-KW"/>
</dbReference>
<dbReference type="SUPFAM" id="SSF54211">
    <property type="entry name" value="Ribosomal protein S5 domain 2-like"/>
    <property type="match status" value="1"/>
</dbReference>
<dbReference type="Gene3D" id="3.30.70.890">
    <property type="entry name" value="GHMP kinase, C-terminal domain"/>
    <property type="match status" value="1"/>
</dbReference>
<feature type="domain" description="GHMP kinase C-terminal" evidence="12">
    <location>
        <begin position="214"/>
        <end position="288"/>
    </location>
</feature>
<gene>
    <name evidence="13" type="ORF">METZ01_LOCUS109121</name>
</gene>
<dbReference type="PIRSF" id="PIRSF000676">
    <property type="entry name" value="Homoser_kin"/>
    <property type="match status" value="1"/>
</dbReference>
<dbReference type="InterPro" id="IPR006203">
    <property type="entry name" value="GHMP_knse_ATP-bd_CS"/>
</dbReference>
<reference evidence="13" key="1">
    <citation type="submission" date="2018-05" db="EMBL/GenBank/DDBJ databases">
        <authorList>
            <person name="Lanie J.A."/>
            <person name="Ng W.-L."/>
            <person name="Kazmierczak K.M."/>
            <person name="Andrzejewski T.M."/>
            <person name="Davidsen T.M."/>
            <person name="Wayne K.J."/>
            <person name="Tettelin H."/>
            <person name="Glass J.I."/>
            <person name="Rusch D."/>
            <person name="Podicherti R."/>
            <person name="Tsui H.-C.T."/>
            <person name="Winkler M.E."/>
        </authorList>
    </citation>
    <scope>NUCLEOTIDE SEQUENCE</scope>
</reference>
<evidence type="ECO:0000256" key="2">
    <source>
        <dbReference type="ARBA" id="ARBA00007370"/>
    </source>
</evidence>
<dbReference type="InterPro" id="IPR006204">
    <property type="entry name" value="GHMP_kinase_N_dom"/>
</dbReference>
<dbReference type="InterPro" id="IPR014721">
    <property type="entry name" value="Ribsml_uS5_D2-typ_fold_subgr"/>
</dbReference>
<evidence type="ECO:0000256" key="10">
    <source>
        <dbReference type="ARBA" id="ARBA00022840"/>
    </source>
</evidence>
<dbReference type="EC" id="2.7.1.39" evidence="3"/>